<dbReference type="Pfam" id="PF05853">
    <property type="entry name" value="BKACE"/>
    <property type="match status" value="1"/>
</dbReference>
<dbReference type="EMBL" id="SGXC01000002">
    <property type="protein sequence ID" value="RZS80958.1"/>
    <property type="molecule type" value="Genomic_DNA"/>
</dbReference>
<keyword evidence="3" id="KW-0479">Metal-binding</keyword>
<dbReference type="AlphaFoldDB" id="A0A4Q7ND26"/>
<dbReference type="InterPro" id="IPR008567">
    <property type="entry name" value="BKACE"/>
</dbReference>
<sequence>MNPTVITCAITGNLTKPEQTPHLPITPEQIANSALEAARAGAAQVHIHVRDPQTGRPSMDVALYDEVIRRIRAENREVIVNLTTGPGGRYVPSEAEPRVAGPGTTLLPPEKRVEHIARLRPDVCSLDLNTMNSGAEVVINTPRNVRVMAGVIREAGVKPELEIFDSGDIHLARDLIADGTLDGPGMWTFVTGVKYGFEATPETLLYARGLLPAGAFWSAFGVGRHEFPMLAAAFVSGGHVRVGLEDNIYLSRGVLAPGNAALVERAARIVQDLGGSVATAGEARDMLGLPIKH</sequence>
<reference evidence="5 6" key="1">
    <citation type="submission" date="2019-02" db="EMBL/GenBank/DDBJ databases">
        <title>Genomic Encyclopedia of Type Strains, Phase IV (KMG-IV): sequencing the most valuable type-strain genomes for metagenomic binning, comparative biology and taxonomic classification.</title>
        <authorList>
            <person name="Goeker M."/>
        </authorList>
    </citation>
    <scope>NUCLEOTIDE SEQUENCE [LARGE SCALE GENOMIC DNA]</scope>
    <source>
        <strain evidence="5 6">K24</strain>
    </source>
</reference>
<comment type="cofactor">
    <cofactor evidence="1">
        <name>Zn(2+)</name>
        <dbReference type="ChEBI" id="CHEBI:29105"/>
    </cofactor>
</comment>
<dbReference type="Proteomes" id="UP000292445">
    <property type="component" value="Unassembled WGS sequence"/>
</dbReference>
<evidence type="ECO:0000256" key="3">
    <source>
        <dbReference type="ARBA" id="ARBA00022723"/>
    </source>
</evidence>
<evidence type="ECO:0000256" key="1">
    <source>
        <dbReference type="ARBA" id="ARBA00001947"/>
    </source>
</evidence>
<keyword evidence="2" id="KW-0808">Transferase</keyword>
<protein>
    <submittedName>
        <fullName evidence="5">Uncharacterized protein (DUF849 family)</fullName>
    </submittedName>
</protein>
<dbReference type="OrthoDB" id="9155960at2"/>
<dbReference type="GO" id="GO:0043720">
    <property type="term" value="F:3-keto-5-aminohexanoate cleavage activity"/>
    <property type="evidence" value="ECO:0007669"/>
    <property type="project" value="InterPro"/>
</dbReference>
<dbReference type="PANTHER" id="PTHR37418">
    <property type="entry name" value="3-KETO-5-AMINOHEXANOATE CLEAVAGE ENZYME-RELATED"/>
    <property type="match status" value="1"/>
</dbReference>
<dbReference type="PANTHER" id="PTHR37418:SF2">
    <property type="entry name" value="3-KETO-5-AMINOHEXANOATE CLEAVAGE ENZYME"/>
    <property type="match status" value="1"/>
</dbReference>
<accession>A0A4Q7ND26</accession>
<evidence type="ECO:0000256" key="4">
    <source>
        <dbReference type="ARBA" id="ARBA00022833"/>
    </source>
</evidence>
<evidence type="ECO:0000313" key="5">
    <source>
        <dbReference type="EMBL" id="RZS80958.1"/>
    </source>
</evidence>
<dbReference type="InterPro" id="IPR013785">
    <property type="entry name" value="Aldolase_TIM"/>
</dbReference>
<comment type="caution">
    <text evidence="5">The sequence shown here is derived from an EMBL/GenBank/DDBJ whole genome shotgun (WGS) entry which is preliminary data.</text>
</comment>
<proteinExistence type="predicted"/>
<organism evidence="5 6">
    <name type="scientific">Pigmentiphaga kullae</name>
    <dbReference type="NCBI Taxonomy" id="151784"/>
    <lineage>
        <taxon>Bacteria</taxon>
        <taxon>Pseudomonadati</taxon>
        <taxon>Pseudomonadota</taxon>
        <taxon>Betaproteobacteria</taxon>
        <taxon>Burkholderiales</taxon>
        <taxon>Alcaligenaceae</taxon>
        <taxon>Pigmentiphaga</taxon>
    </lineage>
</organism>
<dbReference type="RefSeq" id="WP_130358559.1">
    <property type="nucleotide sequence ID" value="NZ_SGXC01000002.1"/>
</dbReference>
<dbReference type="GO" id="GO:0046872">
    <property type="term" value="F:metal ion binding"/>
    <property type="evidence" value="ECO:0007669"/>
    <property type="project" value="UniProtKB-KW"/>
</dbReference>
<evidence type="ECO:0000313" key="6">
    <source>
        <dbReference type="Proteomes" id="UP000292445"/>
    </source>
</evidence>
<keyword evidence="4" id="KW-0862">Zinc</keyword>
<gene>
    <name evidence="5" type="ORF">EV675_3571</name>
</gene>
<keyword evidence="6" id="KW-1185">Reference proteome</keyword>
<name>A0A4Q7ND26_9BURK</name>
<dbReference type="Gene3D" id="3.20.20.70">
    <property type="entry name" value="Aldolase class I"/>
    <property type="match status" value="1"/>
</dbReference>
<evidence type="ECO:0000256" key="2">
    <source>
        <dbReference type="ARBA" id="ARBA00022679"/>
    </source>
</evidence>